<accession>A0A2C6MCV1</accession>
<name>A0A2C6MCV1_9FIRM</name>
<reference evidence="2 3" key="1">
    <citation type="submission" date="2013-09" db="EMBL/GenBank/DDBJ databases">
        <title>Biodegradation of hydrocarbons in the deep terrestrial subsurface : characterization of a microbial consortium composed of two Desulfotomaculum species originating from a deep geological formation.</title>
        <authorList>
            <person name="Aullo T."/>
            <person name="Berlendis S."/>
            <person name="Lascourreges J.-F."/>
            <person name="Dessort D."/>
            <person name="Saint-Laurent S."/>
            <person name="Schraauwers B."/>
            <person name="Mas J."/>
            <person name="Magot M."/>
            <person name="Ranchou-Peyruse A."/>
        </authorList>
    </citation>
    <scope>NUCLEOTIDE SEQUENCE [LARGE SCALE GENOMIC DNA]</scope>
    <source>
        <strain evidence="2 3">Bs107</strain>
    </source>
</reference>
<feature type="transmembrane region" description="Helical" evidence="1">
    <location>
        <begin position="20"/>
        <end position="41"/>
    </location>
</feature>
<dbReference type="RefSeq" id="WP_099083692.1">
    <property type="nucleotide sequence ID" value="NZ_AWQQ01000091.1"/>
</dbReference>
<dbReference type="OrthoDB" id="1726902at2"/>
<dbReference type="InterPro" id="IPR018710">
    <property type="entry name" value="DUF2232"/>
</dbReference>
<keyword evidence="3" id="KW-1185">Reference proteome</keyword>
<evidence type="ECO:0000256" key="1">
    <source>
        <dbReference type="SAM" id="Phobius"/>
    </source>
</evidence>
<keyword evidence="1" id="KW-0812">Transmembrane</keyword>
<dbReference type="PANTHER" id="PTHR41324:SF1">
    <property type="entry name" value="DUF2232 DOMAIN-CONTAINING PROTEIN"/>
    <property type="match status" value="1"/>
</dbReference>
<feature type="transmembrane region" description="Helical" evidence="1">
    <location>
        <begin position="105"/>
        <end position="128"/>
    </location>
</feature>
<gene>
    <name evidence="2" type="ORF">P378_15745</name>
</gene>
<organism evidence="2 3">
    <name type="scientific">Desulforamulus profundi</name>
    <dbReference type="NCBI Taxonomy" id="1383067"/>
    <lineage>
        <taxon>Bacteria</taxon>
        <taxon>Bacillati</taxon>
        <taxon>Bacillota</taxon>
        <taxon>Clostridia</taxon>
        <taxon>Eubacteriales</taxon>
        <taxon>Peptococcaceae</taxon>
        <taxon>Desulforamulus</taxon>
    </lineage>
</organism>
<protein>
    <recommendedName>
        <fullName evidence="4">DUF2232 domain-containing protein</fullName>
    </recommendedName>
</protein>
<dbReference type="PANTHER" id="PTHR41324">
    <property type="entry name" value="MEMBRANE PROTEIN-RELATED"/>
    <property type="match status" value="1"/>
</dbReference>
<evidence type="ECO:0000313" key="3">
    <source>
        <dbReference type="Proteomes" id="UP000222564"/>
    </source>
</evidence>
<feature type="transmembrane region" description="Helical" evidence="1">
    <location>
        <begin position="217"/>
        <end position="238"/>
    </location>
</feature>
<dbReference type="EMBL" id="AWQQ01000091">
    <property type="protein sequence ID" value="PHJ37384.1"/>
    <property type="molecule type" value="Genomic_DNA"/>
</dbReference>
<dbReference type="Proteomes" id="UP000222564">
    <property type="component" value="Unassembled WGS sequence"/>
</dbReference>
<keyword evidence="1" id="KW-0472">Membrane</keyword>
<feature type="transmembrane region" description="Helical" evidence="1">
    <location>
        <begin position="78"/>
        <end position="96"/>
    </location>
</feature>
<feature type="transmembrane region" description="Helical" evidence="1">
    <location>
        <begin position="250"/>
        <end position="270"/>
    </location>
</feature>
<feature type="transmembrane region" description="Helical" evidence="1">
    <location>
        <begin position="173"/>
        <end position="196"/>
    </location>
</feature>
<comment type="caution">
    <text evidence="2">The sequence shown here is derived from an EMBL/GenBank/DDBJ whole genome shotgun (WGS) entry which is preliminary data.</text>
</comment>
<keyword evidence="1" id="KW-1133">Transmembrane helix</keyword>
<dbReference type="Pfam" id="PF09991">
    <property type="entry name" value="DUF2232"/>
    <property type="match status" value="1"/>
</dbReference>
<sequence length="321" mass="35491">MASLRDTRALVDGAFTAGLTAVLGLLGMFIPPFLFLVSILMPIPLAVLVRRRGLYTGLLSLVVTGLLLMVLYPNPLKVLLVFILFGPLGLVLGLLYKNYVAPGHALVAASVVSVIAYLTVTALTALIAGVNIEMLHAAINESLNKVFSMYQEAGNPVPAEQQELYRETIKASILLLPATFIIHGVVSANLAYMVGSRVLKRLDYKVNTLPPFSQWRLPWYTIWGIILGLIFFLGGNHFALDTVKIIGQNILTVFLFIFFVIGLSVVAHYYKLVPFSKPFKTLVLILLIFYIIFMYPAIMVLGVLDTVFNLRRPIPEKGKLR</sequence>
<proteinExistence type="predicted"/>
<feature type="transmembrane region" description="Helical" evidence="1">
    <location>
        <begin position="282"/>
        <end position="304"/>
    </location>
</feature>
<dbReference type="AlphaFoldDB" id="A0A2C6MCV1"/>
<feature type="transmembrane region" description="Helical" evidence="1">
    <location>
        <begin position="53"/>
        <end position="72"/>
    </location>
</feature>
<evidence type="ECO:0008006" key="4">
    <source>
        <dbReference type="Google" id="ProtNLM"/>
    </source>
</evidence>
<evidence type="ECO:0000313" key="2">
    <source>
        <dbReference type="EMBL" id="PHJ37384.1"/>
    </source>
</evidence>